<dbReference type="GO" id="GO:0046655">
    <property type="term" value="P:folic acid metabolic process"/>
    <property type="evidence" value="ECO:0007669"/>
    <property type="project" value="TreeGrafter"/>
</dbReference>
<dbReference type="RefSeq" id="WP_052476739.1">
    <property type="nucleotide sequence ID" value="NZ_AP014548.1"/>
</dbReference>
<evidence type="ECO:0000256" key="2">
    <source>
        <dbReference type="ARBA" id="ARBA00009539"/>
    </source>
</evidence>
<dbReference type="Proteomes" id="UP000031760">
    <property type="component" value="Chromosome"/>
</dbReference>
<comment type="function">
    <text evidence="7">Key enzyme in folate metabolism. Catalyzes an essential reaction for de novo glycine and purine synthesis, and for DNA precursor synthesis.</text>
</comment>
<name>W8VWW3_9FLAO</name>
<accession>W8VWW3</accession>
<feature type="transmembrane region" description="Helical" evidence="8">
    <location>
        <begin position="33"/>
        <end position="53"/>
    </location>
</feature>
<dbReference type="UniPathway" id="UPA00077">
    <property type="reaction ID" value="UER00158"/>
</dbReference>
<dbReference type="Gene3D" id="3.40.430.10">
    <property type="entry name" value="Dihydrofolate Reductase, subunit A"/>
    <property type="match status" value="1"/>
</dbReference>
<sequence length="308" mass="35401">MFGSKKKTGGAIDPDQKEMIDNARIRIKQKRGLFTHFVIFLLGSVALIVVGVRQDSVEGSPILERESLLETDWWIWLIMIWVLILVYHAFSVFITKRILGPEWEKRQYERLVQKQKDRIQQLQVKVDKNFPMSETKTVIAPAKTERKITMIAAAGENNELGKDGDLVWHLPDDFKRFKALTSGHHIIMGRKTFAGFDKPLPNRTHIVVTRDKSYKSDNAIVVHDMETALAATGSDQNPFIIGGGEIYSLGMPYANQIELTRVHGTFNADTYFPNIDTKHWKLISSEPHGKDERHDYSFDYETWERVKS</sequence>
<dbReference type="EC" id="1.5.1.3" evidence="3"/>
<keyword evidence="6" id="KW-0560">Oxidoreductase</keyword>
<dbReference type="InterPro" id="IPR024072">
    <property type="entry name" value="DHFR-like_dom_sf"/>
</dbReference>
<organism evidence="10 11">
    <name type="scientific">Nonlabens marinus S1-08</name>
    <dbReference type="NCBI Taxonomy" id="1454201"/>
    <lineage>
        <taxon>Bacteria</taxon>
        <taxon>Pseudomonadati</taxon>
        <taxon>Bacteroidota</taxon>
        <taxon>Flavobacteriia</taxon>
        <taxon>Flavobacteriales</taxon>
        <taxon>Flavobacteriaceae</taxon>
        <taxon>Nonlabens</taxon>
    </lineage>
</organism>
<dbReference type="HOGENOM" id="CLU_043966_0_0_10"/>
<feature type="domain" description="DHFR" evidence="9">
    <location>
        <begin position="147"/>
        <end position="305"/>
    </location>
</feature>
<evidence type="ECO:0000256" key="7">
    <source>
        <dbReference type="ARBA" id="ARBA00025067"/>
    </source>
</evidence>
<feature type="transmembrane region" description="Helical" evidence="8">
    <location>
        <begin position="73"/>
        <end position="95"/>
    </location>
</feature>
<evidence type="ECO:0000256" key="8">
    <source>
        <dbReference type="SAM" id="Phobius"/>
    </source>
</evidence>
<protein>
    <recommendedName>
        <fullName evidence="3">dihydrofolate reductase</fullName>
        <ecNumber evidence="3">1.5.1.3</ecNumber>
    </recommendedName>
</protein>
<dbReference type="SUPFAM" id="SSF53597">
    <property type="entry name" value="Dihydrofolate reductase-like"/>
    <property type="match status" value="1"/>
</dbReference>
<dbReference type="GO" id="GO:0046452">
    <property type="term" value="P:dihydrofolate metabolic process"/>
    <property type="evidence" value="ECO:0007669"/>
    <property type="project" value="TreeGrafter"/>
</dbReference>
<dbReference type="InterPro" id="IPR012259">
    <property type="entry name" value="DHFR"/>
</dbReference>
<dbReference type="PANTHER" id="PTHR48069">
    <property type="entry name" value="DIHYDROFOLATE REDUCTASE"/>
    <property type="match status" value="1"/>
</dbReference>
<evidence type="ECO:0000313" key="11">
    <source>
        <dbReference type="Proteomes" id="UP000031760"/>
    </source>
</evidence>
<evidence type="ECO:0000256" key="3">
    <source>
        <dbReference type="ARBA" id="ARBA00012856"/>
    </source>
</evidence>
<keyword evidence="5" id="KW-0521">NADP</keyword>
<keyword evidence="8" id="KW-0472">Membrane</keyword>
<dbReference type="PANTHER" id="PTHR48069:SF3">
    <property type="entry name" value="DIHYDROFOLATE REDUCTASE"/>
    <property type="match status" value="1"/>
</dbReference>
<keyword evidence="4" id="KW-0554">One-carbon metabolism</keyword>
<dbReference type="GO" id="GO:0046654">
    <property type="term" value="P:tetrahydrofolate biosynthetic process"/>
    <property type="evidence" value="ECO:0007669"/>
    <property type="project" value="UniProtKB-UniPathway"/>
</dbReference>
<keyword evidence="8" id="KW-0812">Transmembrane</keyword>
<dbReference type="GO" id="GO:0004146">
    <property type="term" value="F:dihydrofolate reductase activity"/>
    <property type="evidence" value="ECO:0007669"/>
    <property type="project" value="UniProtKB-EC"/>
</dbReference>
<dbReference type="InterPro" id="IPR001796">
    <property type="entry name" value="DHFR_dom"/>
</dbReference>
<comment type="similarity">
    <text evidence="2">Belongs to the dihydrofolate reductase family.</text>
</comment>
<proteinExistence type="inferred from homology"/>
<evidence type="ECO:0000256" key="5">
    <source>
        <dbReference type="ARBA" id="ARBA00022857"/>
    </source>
</evidence>
<comment type="pathway">
    <text evidence="1">Cofactor biosynthesis; tetrahydrofolate biosynthesis; 5,6,7,8-tetrahydrofolate from 7,8-dihydrofolate: step 1/1.</text>
</comment>
<dbReference type="Pfam" id="PF13239">
    <property type="entry name" value="2TM"/>
    <property type="match status" value="1"/>
</dbReference>
<dbReference type="InterPro" id="IPR025698">
    <property type="entry name" value="2TM_dom"/>
</dbReference>
<keyword evidence="8" id="KW-1133">Transmembrane helix</keyword>
<dbReference type="Pfam" id="PF00186">
    <property type="entry name" value="DHFR_1"/>
    <property type="match status" value="1"/>
</dbReference>
<dbReference type="AlphaFoldDB" id="W8VWW3"/>
<dbReference type="GO" id="GO:0006730">
    <property type="term" value="P:one-carbon metabolic process"/>
    <property type="evidence" value="ECO:0007669"/>
    <property type="project" value="UniProtKB-KW"/>
</dbReference>
<dbReference type="PRINTS" id="PR00070">
    <property type="entry name" value="DHFR"/>
</dbReference>
<evidence type="ECO:0000259" key="9">
    <source>
        <dbReference type="PROSITE" id="PS51330"/>
    </source>
</evidence>
<keyword evidence="11" id="KW-1185">Reference proteome</keyword>
<reference evidence="10 11" key="1">
    <citation type="journal article" date="2014" name="Proc. Natl. Acad. Sci. U.S.A.">
        <title>Functional characterization of flavobacteria rhodopsins reveals a unique class of light-driven chloride pump in bacteria.</title>
        <authorList>
            <person name="Yoshizawa S."/>
            <person name="Kumagai Y."/>
            <person name="Kim H."/>
            <person name="Ogura Y."/>
            <person name="Hayashi T."/>
            <person name="Iwasaki W."/>
            <person name="DeLong E.F."/>
            <person name="Kogure K."/>
        </authorList>
    </citation>
    <scope>NUCLEOTIDE SEQUENCE [LARGE SCALE GENOMIC DNA]</scope>
    <source>
        <strain evidence="10 11">S1-08</strain>
    </source>
</reference>
<evidence type="ECO:0000256" key="4">
    <source>
        <dbReference type="ARBA" id="ARBA00022563"/>
    </source>
</evidence>
<evidence type="ECO:0000256" key="1">
    <source>
        <dbReference type="ARBA" id="ARBA00004903"/>
    </source>
</evidence>
<dbReference type="PROSITE" id="PS51330">
    <property type="entry name" value="DHFR_2"/>
    <property type="match status" value="1"/>
</dbReference>
<evidence type="ECO:0000313" key="10">
    <source>
        <dbReference type="EMBL" id="BAO55107.1"/>
    </source>
</evidence>
<dbReference type="CDD" id="cd00209">
    <property type="entry name" value="DHFR"/>
    <property type="match status" value="1"/>
</dbReference>
<dbReference type="GO" id="GO:0050661">
    <property type="term" value="F:NADP binding"/>
    <property type="evidence" value="ECO:0007669"/>
    <property type="project" value="InterPro"/>
</dbReference>
<dbReference type="OrthoDB" id="9804315at2"/>
<gene>
    <name evidence="10" type="ORF">NMS_1098</name>
</gene>
<evidence type="ECO:0000256" key="6">
    <source>
        <dbReference type="ARBA" id="ARBA00023002"/>
    </source>
</evidence>
<dbReference type="GO" id="GO:0005829">
    <property type="term" value="C:cytosol"/>
    <property type="evidence" value="ECO:0007669"/>
    <property type="project" value="TreeGrafter"/>
</dbReference>
<dbReference type="KEGG" id="nmf:NMS_1098"/>
<dbReference type="STRING" id="1454201.NMS_1098"/>
<dbReference type="EMBL" id="AP014548">
    <property type="protein sequence ID" value="BAO55107.1"/>
    <property type="molecule type" value="Genomic_DNA"/>
</dbReference>